<name>A0A420VJ11_9BACI</name>
<keyword evidence="3" id="KW-1185">Reference proteome</keyword>
<evidence type="ECO:0000259" key="1">
    <source>
        <dbReference type="Pfam" id="PF06605"/>
    </source>
</evidence>
<dbReference type="Pfam" id="PF06605">
    <property type="entry name" value="Prophage_tail"/>
    <property type="match status" value="1"/>
</dbReference>
<protein>
    <submittedName>
        <fullName evidence="2">Phage minor structural protein, N-terminal region</fullName>
    </submittedName>
</protein>
<dbReference type="NCBIfam" id="TIGR01665">
    <property type="entry name" value="put_anti_recept"/>
    <property type="match status" value="1"/>
</dbReference>
<dbReference type="EMBL" id="AZRV01000005">
    <property type="protein sequence ID" value="RKO63662.1"/>
    <property type="molecule type" value="Genomic_DNA"/>
</dbReference>
<accession>A0A420VJ11</accession>
<organism evidence="2 3">
    <name type="scientific">Caldibacillus debilis GB1</name>
    <dbReference type="NCBI Taxonomy" id="1339248"/>
    <lineage>
        <taxon>Bacteria</taxon>
        <taxon>Bacillati</taxon>
        <taxon>Bacillota</taxon>
        <taxon>Bacilli</taxon>
        <taxon>Bacillales</taxon>
        <taxon>Bacillaceae</taxon>
        <taxon>Caldibacillus</taxon>
    </lineage>
</organism>
<proteinExistence type="predicted"/>
<sequence length="884" mass="98133">MIHIIDRQTEKIMDVLVNQSDSKIYWDTKMTEAIEDNVLIFEFRMLADSPAAKHIISKNKLTAQDQDGFHRLFIIDSVETSHDANGKILFVSALGDHIELASDEPIPPQTLPGQTAETAVQFVLANTRYQPGQIDFAGSRTITFDTYINPLAALQKIASEFELELRFRVTVNNDGTITRIVDLLKPDSVFDGKEIVFGKDMTGIRRKENTENICTRLIGVGPADEDGNLVTIASVNGGKIYVEDEEAYQRWNNAGRHIWGIFEYQPEDDTEVTPQQLLDATKKEMEKRKSSVVEWEVSAAALEQIPGLEHERVRAGMNVRIKDEAFDPPIYLEARVLETEMPELDDPNGNFSYTFGNYRQVTVVVPPEVKAIQKTLYRNANSWTAAKTIAEKKAQTFEGPTPPTQMNVGDLWHNPASGAFFRWDGSAWVLVSDETGKNTAADTEKVNGKPAVQVIADITDAQQTANQAKQTADNAVQQEKLYNGVSISPADGFKVTRNDQLVQGELNATVGIRFQTRPNTSSPWQDDFYYDVNAKRFKFAGHLEGASGTFGNVSVKGGDFMVQDDTISETKYSIVPKTNLFTDHSFELVPSNNGIAAPNPNYSKWQVAGSPRVLSDFNQDYDYPDTIFGMQAIIVNSSNYIYQHIPYNPGETYTVSAHFTGSELSPSGIPKILVELRDDAGNVKKSWSKTYSTVTYGSKPIRGALTFTVPSDANNGLGGDVVRVSFMSTNGNWIIVDGVQCVVGAIPTLYDPEIGLWNYVNGVKGFGTRKFQEEILWSGASYMHGSQTIYPSKKISDCVRGWVLVWSDYDPGVGVNNYDWVYSFVPKFHVNFHGGSGVQLVVSTGIGGTIASKYVYIHNDKIVGNDANQNAPLNDVCLRYVLEW</sequence>
<dbReference type="InterPro" id="IPR007119">
    <property type="entry name" value="Phage_tail_spike_N"/>
</dbReference>
<dbReference type="Proteomes" id="UP000286235">
    <property type="component" value="Unassembled WGS sequence"/>
</dbReference>
<dbReference type="AlphaFoldDB" id="A0A420VJ11"/>
<dbReference type="RefSeq" id="WP_183041493.1">
    <property type="nucleotide sequence ID" value="NZ_AZRV01000005.1"/>
</dbReference>
<feature type="domain" description="Tail spike" evidence="1">
    <location>
        <begin position="99"/>
        <end position="359"/>
    </location>
</feature>
<evidence type="ECO:0000313" key="2">
    <source>
        <dbReference type="EMBL" id="RKO63662.1"/>
    </source>
</evidence>
<gene>
    <name evidence="2" type="ORF">Cdeb_02732</name>
</gene>
<evidence type="ECO:0000313" key="3">
    <source>
        <dbReference type="Proteomes" id="UP000286235"/>
    </source>
</evidence>
<reference evidence="2 3" key="1">
    <citation type="submission" date="2013-12" db="EMBL/GenBank/DDBJ databases">
        <title>Genome and proteome characterization of Caldibacillus debilis GB1 derived from a cellulolytic aero-tolerant co-culture.</title>
        <authorList>
            <person name="Wushke S.T."/>
            <person name="Zhang X."/>
            <person name="Fristensky B."/>
            <person name="Wilkins J.A."/>
            <person name="Levin D.B."/>
            <person name="Sparling R."/>
        </authorList>
    </citation>
    <scope>NUCLEOTIDE SEQUENCE [LARGE SCALE GENOMIC DNA]</scope>
    <source>
        <strain evidence="2 3">GB1</strain>
    </source>
</reference>
<dbReference type="InterPro" id="IPR010572">
    <property type="entry name" value="Tail_dom"/>
</dbReference>
<dbReference type="Gene3D" id="2.60.120.260">
    <property type="entry name" value="Galactose-binding domain-like"/>
    <property type="match status" value="1"/>
</dbReference>
<comment type="caution">
    <text evidence="2">The sequence shown here is derived from an EMBL/GenBank/DDBJ whole genome shotgun (WGS) entry which is preliminary data.</text>
</comment>